<dbReference type="PROSITE" id="PS51257">
    <property type="entry name" value="PROKAR_LIPOPROTEIN"/>
    <property type="match status" value="1"/>
</dbReference>
<keyword evidence="1" id="KW-1133">Transmembrane helix</keyword>
<dbReference type="EMBL" id="CP060712">
    <property type="protein sequence ID" value="QNN48553.1"/>
    <property type="molecule type" value="Genomic_DNA"/>
</dbReference>
<keyword evidence="3" id="KW-1185">Reference proteome</keyword>
<protein>
    <submittedName>
        <fullName evidence="2">Uncharacterized protein</fullName>
    </submittedName>
</protein>
<proteinExistence type="predicted"/>
<keyword evidence="1" id="KW-0812">Transmembrane</keyword>
<feature type="transmembrane region" description="Helical" evidence="1">
    <location>
        <begin position="75"/>
        <end position="95"/>
    </location>
</feature>
<name>A0A7G9QYX8_9MICO</name>
<sequence length="205" mass="21307">MGSFRARVLLLFAGALVWLVLVFVSFACGWLPGWILPVAFVPLTTVASVAGAQVRSRREATRTGAAADLPPMRAPSGWVGVPLVLVTAVSVVVAAGALPGRGGGRPLGILVAGVLWVVLAQLHHATGGRPWWNLPPGLYAAGALVSLALGALLSFVGGQEGIVAMGAVLGSMLTWLLVWLWRRRRWRRAQGPSSGRPAGGATIEA</sequence>
<evidence type="ECO:0000313" key="2">
    <source>
        <dbReference type="EMBL" id="QNN48553.1"/>
    </source>
</evidence>
<feature type="transmembrane region" description="Helical" evidence="1">
    <location>
        <begin position="107"/>
        <end position="125"/>
    </location>
</feature>
<dbReference type="AlphaFoldDB" id="A0A7G9QYX8"/>
<evidence type="ECO:0000256" key="1">
    <source>
        <dbReference type="SAM" id="Phobius"/>
    </source>
</evidence>
<keyword evidence="1" id="KW-0472">Membrane</keyword>
<organism evidence="2 3">
    <name type="scientific">Phycicoccus endophyticus</name>
    <dbReference type="NCBI Taxonomy" id="1690220"/>
    <lineage>
        <taxon>Bacteria</taxon>
        <taxon>Bacillati</taxon>
        <taxon>Actinomycetota</taxon>
        <taxon>Actinomycetes</taxon>
        <taxon>Micrococcales</taxon>
        <taxon>Intrasporangiaceae</taxon>
        <taxon>Phycicoccus</taxon>
    </lineage>
</organism>
<dbReference type="KEGG" id="pei:H9L10_09490"/>
<dbReference type="Proteomes" id="UP000515976">
    <property type="component" value="Chromosome"/>
</dbReference>
<reference evidence="2 3" key="1">
    <citation type="submission" date="2020-08" db="EMBL/GenBank/DDBJ databases">
        <title>Genome sequence of Phycicoccus endophyticus JCM 31784T.</title>
        <authorList>
            <person name="Hyun D.-W."/>
            <person name="Bae J.-W."/>
        </authorList>
    </citation>
    <scope>NUCLEOTIDE SEQUENCE [LARGE SCALE GENOMIC DNA]</scope>
    <source>
        <strain evidence="2 3">JCM 31784</strain>
    </source>
</reference>
<evidence type="ECO:0000313" key="3">
    <source>
        <dbReference type="Proteomes" id="UP000515976"/>
    </source>
</evidence>
<gene>
    <name evidence="2" type="ORF">H9L10_09490</name>
</gene>
<feature type="transmembrane region" description="Helical" evidence="1">
    <location>
        <begin position="137"/>
        <end position="156"/>
    </location>
</feature>
<accession>A0A7G9QYX8</accession>
<dbReference type="RefSeq" id="WP_166099714.1">
    <property type="nucleotide sequence ID" value="NZ_BMMY01000003.1"/>
</dbReference>
<feature type="transmembrane region" description="Helical" evidence="1">
    <location>
        <begin position="162"/>
        <end position="181"/>
    </location>
</feature>
<feature type="transmembrane region" description="Helical" evidence="1">
    <location>
        <begin position="34"/>
        <end position="54"/>
    </location>
</feature>